<dbReference type="Proteomes" id="UP000323258">
    <property type="component" value="Unassembled WGS sequence"/>
</dbReference>
<reference evidence="6 7" key="1">
    <citation type="submission" date="2019-08" db="EMBL/GenBank/DDBJ databases">
        <authorList>
            <person name="Seo Y.L."/>
        </authorList>
    </citation>
    <scope>NUCLEOTIDE SEQUENCE [LARGE SCALE GENOMIC DNA]</scope>
    <source>
        <strain evidence="6 7">MaA-C15</strain>
    </source>
</reference>
<evidence type="ECO:0000256" key="3">
    <source>
        <dbReference type="ARBA" id="ARBA00022970"/>
    </source>
</evidence>
<dbReference type="InterPro" id="IPR051010">
    <property type="entry name" value="BCAA_transport"/>
</dbReference>
<accession>A0A5D4GQ89</accession>
<dbReference type="Pfam" id="PF13458">
    <property type="entry name" value="Peripla_BP_6"/>
    <property type="match status" value="1"/>
</dbReference>
<keyword evidence="2 4" id="KW-0732">Signal</keyword>
<reference evidence="6 7" key="2">
    <citation type="submission" date="2019-09" db="EMBL/GenBank/DDBJ databases">
        <title>Mesorhizobium sp. MaA-C15 isolated from Microcystis aeruginosa.</title>
        <authorList>
            <person name="Jeong S.E."/>
            <person name="Jin H.M."/>
            <person name="Jeon C.O."/>
        </authorList>
    </citation>
    <scope>NUCLEOTIDE SEQUENCE [LARGE SCALE GENOMIC DNA]</scope>
    <source>
        <strain evidence="6 7">MaA-C15</strain>
    </source>
</reference>
<evidence type="ECO:0000259" key="5">
    <source>
        <dbReference type="Pfam" id="PF13458"/>
    </source>
</evidence>
<name>A0A5D4GQ89_9HYPH</name>
<evidence type="ECO:0000256" key="1">
    <source>
        <dbReference type="ARBA" id="ARBA00010062"/>
    </source>
</evidence>
<organism evidence="6 7">
    <name type="scientific">Neoaquamicrobium microcysteis</name>
    <dbReference type="NCBI Taxonomy" id="2682781"/>
    <lineage>
        <taxon>Bacteria</taxon>
        <taxon>Pseudomonadati</taxon>
        <taxon>Pseudomonadota</taxon>
        <taxon>Alphaproteobacteria</taxon>
        <taxon>Hyphomicrobiales</taxon>
        <taxon>Phyllobacteriaceae</taxon>
        <taxon>Neoaquamicrobium</taxon>
    </lineage>
</organism>
<dbReference type="Gene3D" id="3.40.50.2300">
    <property type="match status" value="2"/>
</dbReference>
<proteinExistence type="inferred from homology"/>
<dbReference type="SUPFAM" id="SSF53822">
    <property type="entry name" value="Periplasmic binding protein-like I"/>
    <property type="match status" value="1"/>
</dbReference>
<evidence type="ECO:0000256" key="2">
    <source>
        <dbReference type="ARBA" id="ARBA00022729"/>
    </source>
</evidence>
<protein>
    <submittedName>
        <fullName evidence="6">ABC transporter substrate-binding protein</fullName>
    </submittedName>
</protein>
<evidence type="ECO:0000313" key="6">
    <source>
        <dbReference type="EMBL" id="TYR30527.1"/>
    </source>
</evidence>
<dbReference type="OrthoDB" id="9768386at2"/>
<comment type="similarity">
    <text evidence="1">Belongs to the leucine-binding protein family.</text>
</comment>
<keyword evidence="3" id="KW-0029">Amino-acid transport</keyword>
<dbReference type="AlphaFoldDB" id="A0A5D4GQ89"/>
<dbReference type="InterPro" id="IPR028082">
    <property type="entry name" value="Peripla_BP_I"/>
</dbReference>
<dbReference type="GO" id="GO:0006865">
    <property type="term" value="P:amino acid transport"/>
    <property type="evidence" value="ECO:0007669"/>
    <property type="project" value="UniProtKB-KW"/>
</dbReference>
<sequence>MIMKTGTMRLGAALAAAAFSLAGSAWADPAPGQYNIGIISDDTGPLAAAGISYHRGADLAIEEINANGFAGEGVTLNLLVKDSATDAARAVQAMTQFAADRTVLATTCCIITPIAGALSPIAMNNNLPLVIYGATREGLPQEPYVTSVVALPGPQEVMMSERLASELKPKRVAYYTTGDNDIFLARAHAVKAVFEEAGAETVAEISTLANDTDFTGPATQGMGTNPDVIMVMTTQQPAVGIISALRQRGYEGLIGTSEVISPPAIYQKSGDLIEGIPFALSFQPGLSDSPEATTFIEAYQAKYNELPDVYSAQGYTAIHYIAQGMKAIDGEPTREKLAEEMWKITSIDHNLYGGQEIVNGQAQIPETLIVNWNSDGEVALWENQ</sequence>
<comment type="caution">
    <text evidence="6">The sequence shown here is derived from an EMBL/GenBank/DDBJ whole genome shotgun (WGS) entry which is preliminary data.</text>
</comment>
<feature type="signal peptide" evidence="4">
    <location>
        <begin position="1"/>
        <end position="27"/>
    </location>
</feature>
<gene>
    <name evidence="6" type="ORF">FY036_17590</name>
</gene>
<feature type="chain" id="PRO_5023108893" evidence="4">
    <location>
        <begin position="28"/>
        <end position="384"/>
    </location>
</feature>
<dbReference type="InterPro" id="IPR028081">
    <property type="entry name" value="Leu-bd"/>
</dbReference>
<dbReference type="EMBL" id="VSZS01000066">
    <property type="protein sequence ID" value="TYR30527.1"/>
    <property type="molecule type" value="Genomic_DNA"/>
</dbReference>
<keyword evidence="7" id="KW-1185">Reference proteome</keyword>
<evidence type="ECO:0000256" key="4">
    <source>
        <dbReference type="SAM" id="SignalP"/>
    </source>
</evidence>
<dbReference type="PANTHER" id="PTHR30483">
    <property type="entry name" value="LEUCINE-SPECIFIC-BINDING PROTEIN"/>
    <property type="match status" value="1"/>
</dbReference>
<feature type="domain" description="Leucine-binding protein" evidence="5">
    <location>
        <begin position="34"/>
        <end position="357"/>
    </location>
</feature>
<dbReference type="RefSeq" id="WP_148916065.1">
    <property type="nucleotide sequence ID" value="NZ_VSZS01000066.1"/>
</dbReference>
<keyword evidence="3" id="KW-0813">Transport</keyword>
<evidence type="ECO:0000313" key="7">
    <source>
        <dbReference type="Proteomes" id="UP000323258"/>
    </source>
</evidence>
<dbReference type="PANTHER" id="PTHR30483:SF6">
    <property type="entry name" value="PERIPLASMIC BINDING PROTEIN OF ABC TRANSPORTER FOR NATURAL AMINO ACIDS"/>
    <property type="match status" value="1"/>
</dbReference>